<keyword evidence="3" id="KW-0472">Membrane</keyword>
<organism evidence="4 5">
    <name type="scientific">Luteolibacter yonseiensis</name>
    <dbReference type="NCBI Taxonomy" id="1144680"/>
    <lineage>
        <taxon>Bacteria</taxon>
        <taxon>Pseudomonadati</taxon>
        <taxon>Verrucomicrobiota</taxon>
        <taxon>Verrucomicrobiia</taxon>
        <taxon>Verrucomicrobiales</taxon>
        <taxon>Verrucomicrobiaceae</taxon>
        <taxon>Luteolibacter</taxon>
    </lineage>
</organism>
<keyword evidence="5" id="KW-1185">Reference proteome</keyword>
<gene>
    <name evidence="4" type="ORF">JIN84_18490</name>
</gene>
<name>A0A934VDJ2_9BACT</name>
<comment type="caution">
    <text evidence="4">The sequence shown here is derived from an EMBL/GenBank/DDBJ whole genome shotgun (WGS) entry which is preliminary data.</text>
</comment>
<feature type="transmembrane region" description="Helical" evidence="3">
    <location>
        <begin position="12"/>
        <end position="31"/>
    </location>
</feature>
<evidence type="ECO:0000313" key="5">
    <source>
        <dbReference type="Proteomes" id="UP000600139"/>
    </source>
</evidence>
<evidence type="ECO:0000313" key="4">
    <source>
        <dbReference type="EMBL" id="MBK1817614.1"/>
    </source>
</evidence>
<feature type="coiled-coil region" evidence="1">
    <location>
        <begin position="34"/>
        <end position="93"/>
    </location>
</feature>
<keyword evidence="3" id="KW-1133">Transmembrane helix</keyword>
<sequence>METLRQILEQQFTWGLLLGLLVATFIWKSGFSTRRNITRELKRVETEMKDLQGHLNTQLKINATGNQSLQAELESLRAQNETLRVNNAALQQKPGRAEQRLLHVYDIAIRAMREQAPGFAPAWEKAMRQGEQEVDAAESGLVKLVRRVIPGLGNAATAGNGTTAITVNEETPERQPERP</sequence>
<keyword evidence="3" id="KW-0812">Transmembrane</keyword>
<feature type="region of interest" description="Disordered" evidence="2">
    <location>
        <begin position="159"/>
        <end position="179"/>
    </location>
</feature>
<reference evidence="4" key="1">
    <citation type="submission" date="2021-01" db="EMBL/GenBank/DDBJ databases">
        <title>Modified the classification status of verrucomicrobia.</title>
        <authorList>
            <person name="Feng X."/>
        </authorList>
    </citation>
    <scope>NUCLEOTIDE SEQUENCE</scope>
    <source>
        <strain evidence="4">JCM 18052</strain>
    </source>
</reference>
<evidence type="ECO:0000256" key="1">
    <source>
        <dbReference type="SAM" id="Coils"/>
    </source>
</evidence>
<evidence type="ECO:0000256" key="2">
    <source>
        <dbReference type="SAM" id="MobiDB-lite"/>
    </source>
</evidence>
<protein>
    <submittedName>
        <fullName evidence="4">Uncharacterized protein</fullName>
    </submittedName>
</protein>
<proteinExistence type="predicted"/>
<keyword evidence="1" id="KW-0175">Coiled coil</keyword>
<evidence type="ECO:0000256" key="3">
    <source>
        <dbReference type="SAM" id="Phobius"/>
    </source>
</evidence>
<dbReference type="RefSeq" id="WP_200352550.1">
    <property type="nucleotide sequence ID" value="NZ_BAABHZ010000001.1"/>
</dbReference>
<dbReference type="AlphaFoldDB" id="A0A934VDJ2"/>
<accession>A0A934VDJ2</accession>
<dbReference type="Proteomes" id="UP000600139">
    <property type="component" value="Unassembled WGS sequence"/>
</dbReference>
<dbReference type="EMBL" id="JAENIK010000012">
    <property type="protein sequence ID" value="MBK1817614.1"/>
    <property type="molecule type" value="Genomic_DNA"/>
</dbReference>